<organism evidence="2 3">
    <name type="scientific">Peribacillus castrilensis</name>
    <dbReference type="NCBI Taxonomy" id="2897690"/>
    <lineage>
        <taxon>Bacteria</taxon>
        <taxon>Bacillati</taxon>
        <taxon>Bacillota</taxon>
        <taxon>Bacilli</taxon>
        <taxon>Bacillales</taxon>
        <taxon>Bacillaceae</taxon>
        <taxon>Peribacillus</taxon>
    </lineage>
</organism>
<feature type="transmembrane region" description="Helical" evidence="1">
    <location>
        <begin position="278"/>
        <end position="302"/>
    </location>
</feature>
<feature type="transmembrane region" description="Helical" evidence="1">
    <location>
        <begin position="256"/>
        <end position="272"/>
    </location>
</feature>
<dbReference type="EMBL" id="JARNBH010000002">
    <property type="protein sequence ID" value="MEC0271572.1"/>
    <property type="molecule type" value="Genomic_DNA"/>
</dbReference>
<gene>
    <name evidence="2" type="ORF">P4706_00560</name>
</gene>
<keyword evidence="1" id="KW-1133">Transmembrane helix</keyword>
<dbReference type="AlphaFoldDB" id="A0AAW9N8A0"/>
<feature type="transmembrane region" description="Helical" evidence="1">
    <location>
        <begin position="114"/>
        <end position="136"/>
    </location>
</feature>
<reference evidence="2 3" key="1">
    <citation type="submission" date="2023-03" db="EMBL/GenBank/DDBJ databases">
        <title>Bacillus Genome Sequencing.</title>
        <authorList>
            <person name="Dunlap C."/>
        </authorList>
    </citation>
    <scope>NUCLEOTIDE SEQUENCE [LARGE SCALE GENOMIC DNA]</scope>
    <source>
        <strain evidence="2 3">B-41290</strain>
    </source>
</reference>
<protein>
    <submittedName>
        <fullName evidence="2">Uncharacterized protein</fullName>
    </submittedName>
</protein>
<feature type="transmembrane region" description="Helical" evidence="1">
    <location>
        <begin position="142"/>
        <end position="162"/>
    </location>
</feature>
<evidence type="ECO:0000313" key="3">
    <source>
        <dbReference type="Proteomes" id="UP001307168"/>
    </source>
</evidence>
<feature type="transmembrane region" description="Helical" evidence="1">
    <location>
        <begin position="200"/>
        <end position="226"/>
    </location>
</feature>
<dbReference type="RefSeq" id="WP_367405890.1">
    <property type="nucleotide sequence ID" value="NZ_JARNBH010000002.1"/>
</dbReference>
<keyword evidence="1" id="KW-0472">Membrane</keyword>
<feature type="transmembrane region" description="Helical" evidence="1">
    <location>
        <begin position="30"/>
        <end position="49"/>
    </location>
</feature>
<keyword evidence="3" id="KW-1185">Reference proteome</keyword>
<feature type="transmembrane region" description="Helical" evidence="1">
    <location>
        <begin position="314"/>
        <end position="334"/>
    </location>
</feature>
<name>A0AAW9N8A0_9BACI</name>
<sequence>MIKSILKLKKEELNAVFDSLLIGSSVNKTFFKYIMFVLLVFLFIMFIIFPEQLIVLFTTLNLSVFSIEINLLYLISIVSILSGNKNILSVLNNDFYKFYGNKYLFIFYYLKEKFFILFLLLIVEFLILESFIFSFISVQSFLVSIVLIILFITINIFHLKFSTRYSFDIEKLKIVLSLVIFSILLWFISIEFLIFGKIPFYLVINIPLFIFVANLFIYSELIFLNLNYRQLFFMHKYLKTPIIKIYKKSIIYRKTWPLYCSMCFLIAFFLFFNDFSFLNIGVYILNSIFSFIILLFLSYKIVANESYKGQKNYFMYFIFMEIFFVFIAINIFYFR</sequence>
<evidence type="ECO:0000313" key="2">
    <source>
        <dbReference type="EMBL" id="MEC0271572.1"/>
    </source>
</evidence>
<accession>A0AAW9N8A0</accession>
<keyword evidence="1" id="KW-0812">Transmembrane</keyword>
<evidence type="ECO:0000256" key="1">
    <source>
        <dbReference type="SAM" id="Phobius"/>
    </source>
</evidence>
<feature type="transmembrane region" description="Helical" evidence="1">
    <location>
        <begin position="174"/>
        <end position="194"/>
    </location>
</feature>
<comment type="caution">
    <text evidence="2">The sequence shown here is derived from an EMBL/GenBank/DDBJ whole genome shotgun (WGS) entry which is preliminary data.</text>
</comment>
<proteinExistence type="predicted"/>
<dbReference type="Proteomes" id="UP001307168">
    <property type="component" value="Unassembled WGS sequence"/>
</dbReference>